<dbReference type="Proteomes" id="UP000002213">
    <property type="component" value="Chromosome"/>
</dbReference>
<keyword evidence="1" id="KW-0805">Transcription regulation</keyword>
<dbReference type="RefSeq" id="WP_015802850.1">
    <property type="nucleotide sequence ID" value="NC_013093.1"/>
</dbReference>
<dbReference type="KEGG" id="ami:Amir_4108"/>
<accession>C6WH44</accession>
<dbReference type="HOGENOM" id="CLU_069356_17_0_11"/>
<dbReference type="PROSITE" id="PS50977">
    <property type="entry name" value="HTH_TETR_2"/>
    <property type="match status" value="1"/>
</dbReference>
<evidence type="ECO:0000313" key="7">
    <source>
        <dbReference type="Proteomes" id="UP000002213"/>
    </source>
</evidence>
<evidence type="ECO:0000259" key="5">
    <source>
        <dbReference type="PROSITE" id="PS50977"/>
    </source>
</evidence>
<dbReference type="InterPro" id="IPR009057">
    <property type="entry name" value="Homeodomain-like_sf"/>
</dbReference>
<proteinExistence type="predicted"/>
<dbReference type="AlphaFoldDB" id="C6WH44"/>
<dbReference type="PANTHER" id="PTHR30055">
    <property type="entry name" value="HTH-TYPE TRANSCRIPTIONAL REGULATOR RUTR"/>
    <property type="match status" value="1"/>
</dbReference>
<dbReference type="PANTHER" id="PTHR30055:SF234">
    <property type="entry name" value="HTH-TYPE TRANSCRIPTIONAL REGULATOR BETI"/>
    <property type="match status" value="1"/>
</dbReference>
<dbReference type="eggNOG" id="COG1309">
    <property type="taxonomic scope" value="Bacteria"/>
</dbReference>
<dbReference type="GO" id="GO:0003700">
    <property type="term" value="F:DNA-binding transcription factor activity"/>
    <property type="evidence" value="ECO:0007669"/>
    <property type="project" value="TreeGrafter"/>
</dbReference>
<dbReference type="EMBL" id="CP001630">
    <property type="protein sequence ID" value="ACU37963.1"/>
    <property type="molecule type" value="Genomic_DNA"/>
</dbReference>
<keyword evidence="7" id="KW-1185">Reference proteome</keyword>
<dbReference type="InterPro" id="IPR049445">
    <property type="entry name" value="TetR_SbtR-like_C"/>
</dbReference>
<gene>
    <name evidence="6" type="ordered locus">Amir_4108</name>
</gene>
<organism evidence="6 7">
    <name type="scientific">Actinosynnema mirum (strain ATCC 29888 / DSM 43827 / JCM 3225 / NBRC 14064 / NCIMB 13271 / NRRL B-12336 / IMRU 3971 / 101)</name>
    <dbReference type="NCBI Taxonomy" id="446462"/>
    <lineage>
        <taxon>Bacteria</taxon>
        <taxon>Bacillati</taxon>
        <taxon>Actinomycetota</taxon>
        <taxon>Actinomycetes</taxon>
        <taxon>Pseudonocardiales</taxon>
        <taxon>Pseudonocardiaceae</taxon>
        <taxon>Actinosynnema</taxon>
    </lineage>
</organism>
<dbReference type="PRINTS" id="PR00455">
    <property type="entry name" value="HTHTETR"/>
</dbReference>
<evidence type="ECO:0000313" key="6">
    <source>
        <dbReference type="EMBL" id="ACU37963.1"/>
    </source>
</evidence>
<keyword evidence="3" id="KW-0804">Transcription</keyword>
<keyword evidence="2 4" id="KW-0238">DNA-binding</keyword>
<dbReference type="InterPro" id="IPR001647">
    <property type="entry name" value="HTH_TetR"/>
</dbReference>
<dbReference type="InterPro" id="IPR050109">
    <property type="entry name" value="HTH-type_TetR-like_transc_reg"/>
</dbReference>
<sequence>MAPGMPHLRSDALDNRDRVLATARALFAERGLAVGVREIARAAGVGPATLYRRFPTKQALVEAAFSLEMADCERIVVEACAVEDPWEGLVSALRELILLTTRNLGFVVSFAPDEETGEAITAQRRALHRMLADLARRAQAAGRLRPDVGVDDLVLLLRAGRGLAAGGPEAGGADARRFAALALDALRAR</sequence>
<dbReference type="SUPFAM" id="SSF46689">
    <property type="entry name" value="Homeodomain-like"/>
    <property type="match status" value="1"/>
</dbReference>
<dbReference type="Pfam" id="PF00440">
    <property type="entry name" value="TetR_N"/>
    <property type="match status" value="1"/>
</dbReference>
<feature type="domain" description="HTH tetR-type" evidence="5">
    <location>
        <begin position="13"/>
        <end position="72"/>
    </location>
</feature>
<evidence type="ECO:0000256" key="1">
    <source>
        <dbReference type="ARBA" id="ARBA00023015"/>
    </source>
</evidence>
<dbReference type="Pfam" id="PF21597">
    <property type="entry name" value="TetR_C_43"/>
    <property type="match status" value="1"/>
</dbReference>
<reference evidence="6 7" key="1">
    <citation type="journal article" date="2009" name="Stand. Genomic Sci.">
        <title>Complete genome sequence of Actinosynnema mirum type strain (101).</title>
        <authorList>
            <person name="Land M."/>
            <person name="Lapidus A."/>
            <person name="Mayilraj S."/>
            <person name="Chen F."/>
            <person name="Copeland A."/>
            <person name="Del Rio T.G."/>
            <person name="Nolan M."/>
            <person name="Lucas S."/>
            <person name="Tice H."/>
            <person name="Cheng J.F."/>
            <person name="Chertkov O."/>
            <person name="Bruce D."/>
            <person name="Goodwin L."/>
            <person name="Pitluck S."/>
            <person name="Rohde M."/>
            <person name="Goker M."/>
            <person name="Pati A."/>
            <person name="Ivanova N."/>
            <person name="Mavromatis K."/>
            <person name="Chen A."/>
            <person name="Palaniappan K."/>
            <person name="Hauser L."/>
            <person name="Chang Y.J."/>
            <person name="Jeffries C.C."/>
            <person name="Brettin T."/>
            <person name="Detter J.C."/>
            <person name="Han C."/>
            <person name="Chain P."/>
            <person name="Tindall B.J."/>
            <person name="Bristow J."/>
            <person name="Eisen J.A."/>
            <person name="Markowitz V."/>
            <person name="Hugenholtz P."/>
            <person name="Kyrpides N.C."/>
            <person name="Klenk H.P."/>
        </authorList>
    </citation>
    <scope>NUCLEOTIDE SEQUENCE [LARGE SCALE GENOMIC DNA]</scope>
    <source>
        <strain evidence="7">ATCC 29888 / DSM 43827 / JCM 3225 / NBRC 14064 / NCIMB 13271 / NRRL B-12336 / IMRU 3971 / 101</strain>
    </source>
</reference>
<dbReference type="SUPFAM" id="SSF48498">
    <property type="entry name" value="Tetracyclin repressor-like, C-terminal domain"/>
    <property type="match status" value="1"/>
</dbReference>
<evidence type="ECO:0000256" key="4">
    <source>
        <dbReference type="PROSITE-ProRule" id="PRU00335"/>
    </source>
</evidence>
<evidence type="ECO:0000256" key="3">
    <source>
        <dbReference type="ARBA" id="ARBA00023163"/>
    </source>
</evidence>
<dbReference type="Gene3D" id="1.10.357.10">
    <property type="entry name" value="Tetracycline Repressor, domain 2"/>
    <property type="match status" value="1"/>
</dbReference>
<name>C6WH44_ACTMD</name>
<evidence type="ECO:0000256" key="2">
    <source>
        <dbReference type="ARBA" id="ARBA00023125"/>
    </source>
</evidence>
<dbReference type="InterPro" id="IPR036271">
    <property type="entry name" value="Tet_transcr_reg_TetR-rel_C_sf"/>
</dbReference>
<dbReference type="STRING" id="446462.Amir_4108"/>
<protein>
    <submittedName>
        <fullName evidence="6">Regulatory protein TetR</fullName>
    </submittedName>
</protein>
<dbReference type="GO" id="GO:0000976">
    <property type="term" value="F:transcription cis-regulatory region binding"/>
    <property type="evidence" value="ECO:0007669"/>
    <property type="project" value="TreeGrafter"/>
</dbReference>
<feature type="DNA-binding region" description="H-T-H motif" evidence="4">
    <location>
        <begin position="35"/>
        <end position="54"/>
    </location>
</feature>